<accession>A0AAC9LLE1</accession>
<organism evidence="2 3">
    <name type="scientific">Lacinutrix venerupis</name>
    <dbReference type="NCBI Taxonomy" id="1486034"/>
    <lineage>
        <taxon>Bacteria</taxon>
        <taxon>Pseudomonadati</taxon>
        <taxon>Bacteroidota</taxon>
        <taxon>Flavobacteriia</taxon>
        <taxon>Flavobacteriales</taxon>
        <taxon>Flavobacteriaceae</taxon>
        <taxon>Lacinutrix</taxon>
    </lineage>
</organism>
<reference evidence="2 3" key="1">
    <citation type="submission" date="2017-01" db="EMBL/GenBank/DDBJ databases">
        <title>Complete genome of Lacinutrix venerupis DOK2-8 isolated from seawater in Dokdo.</title>
        <authorList>
            <person name="Chi W.-J."/>
            <person name="Kim J.H."/>
        </authorList>
    </citation>
    <scope>NUCLEOTIDE SEQUENCE [LARGE SCALE GENOMIC DNA]</scope>
    <source>
        <strain evidence="2 3">DOK2-8</strain>
    </source>
</reference>
<feature type="transmembrane region" description="Helical" evidence="1">
    <location>
        <begin position="44"/>
        <end position="64"/>
    </location>
</feature>
<evidence type="ECO:0000313" key="3">
    <source>
        <dbReference type="Proteomes" id="UP000187506"/>
    </source>
</evidence>
<evidence type="ECO:0000313" key="2">
    <source>
        <dbReference type="EMBL" id="APX99717.1"/>
    </source>
</evidence>
<evidence type="ECO:0000256" key="1">
    <source>
        <dbReference type="SAM" id="Phobius"/>
    </source>
</evidence>
<keyword evidence="1" id="KW-0812">Transmembrane</keyword>
<name>A0AAC9LLE1_9FLAO</name>
<keyword evidence="1" id="KW-1133">Transmembrane helix</keyword>
<dbReference type="Proteomes" id="UP000187506">
    <property type="component" value="Chromosome"/>
</dbReference>
<dbReference type="Pfam" id="PF00115">
    <property type="entry name" value="COX1"/>
    <property type="match status" value="1"/>
</dbReference>
<keyword evidence="3" id="KW-1185">Reference proteome</keyword>
<dbReference type="SUPFAM" id="SSF81442">
    <property type="entry name" value="Cytochrome c oxidase subunit I-like"/>
    <property type="match status" value="1"/>
</dbReference>
<dbReference type="AlphaFoldDB" id="A0AAC9LLE1"/>
<dbReference type="EMBL" id="CP019352">
    <property type="protein sequence ID" value="APX99717.1"/>
    <property type="molecule type" value="Genomic_DNA"/>
</dbReference>
<dbReference type="GO" id="GO:0020037">
    <property type="term" value="F:heme binding"/>
    <property type="evidence" value="ECO:0007669"/>
    <property type="project" value="InterPro"/>
</dbReference>
<gene>
    <name evidence="2" type="ORF">BWR22_05135</name>
</gene>
<dbReference type="GO" id="GO:0009060">
    <property type="term" value="P:aerobic respiration"/>
    <property type="evidence" value="ECO:0007669"/>
    <property type="project" value="InterPro"/>
</dbReference>
<keyword evidence="1" id="KW-0472">Membrane</keyword>
<feature type="transmembrane region" description="Helical" evidence="1">
    <location>
        <begin position="113"/>
        <end position="137"/>
    </location>
</feature>
<dbReference type="Gene3D" id="1.20.210.10">
    <property type="entry name" value="Cytochrome c oxidase-like, subunit I domain"/>
    <property type="match status" value="1"/>
</dbReference>
<dbReference type="RefSeq" id="WP_076732346.1">
    <property type="nucleotide sequence ID" value="NZ_CP019352.1"/>
</dbReference>
<dbReference type="GO" id="GO:0016020">
    <property type="term" value="C:membrane"/>
    <property type="evidence" value="ECO:0007669"/>
    <property type="project" value="InterPro"/>
</dbReference>
<protein>
    <recommendedName>
        <fullName evidence="4">Cytochrome C and Quinol oxidase polypeptide I</fullName>
    </recommendedName>
</protein>
<proteinExistence type="predicted"/>
<evidence type="ECO:0008006" key="4">
    <source>
        <dbReference type="Google" id="ProtNLM"/>
    </source>
</evidence>
<dbReference type="GO" id="GO:0004129">
    <property type="term" value="F:cytochrome-c oxidase activity"/>
    <property type="evidence" value="ECO:0007669"/>
    <property type="project" value="InterPro"/>
</dbReference>
<feature type="transmembrane region" description="Helical" evidence="1">
    <location>
        <begin position="76"/>
        <end position="93"/>
    </location>
</feature>
<dbReference type="KEGG" id="lvn:BWR22_05135"/>
<dbReference type="InterPro" id="IPR000883">
    <property type="entry name" value="Cyt_C_Oxase_1"/>
</dbReference>
<dbReference type="InterPro" id="IPR036927">
    <property type="entry name" value="Cyt_c_oxase-like_su1_sf"/>
</dbReference>
<sequence>MNLLTKRPHIVFLLFAVITFILGFNANGGIDINIHDTYYVMSNYHFATLISILFGTIGLIYWIVKKVNGNLSKRLNLIHVALTFGGIFLILILNEFFRKSIMEYDFNENLTLVIYLISAIVIFGQIIFPINIISGIIRKQNKTSG</sequence>